<organism evidence="1">
    <name type="scientific">viral metagenome</name>
    <dbReference type="NCBI Taxonomy" id="1070528"/>
    <lineage>
        <taxon>unclassified sequences</taxon>
        <taxon>metagenomes</taxon>
        <taxon>organismal metagenomes</taxon>
    </lineage>
</organism>
<gene>
    <name evidence="1" type="ORF">MM415B04067_0001</name>
</gene>
<evidence type="ECO:0000313" key="1">
    <source>
        <dbReference type="EMBL" id="QJA93934.1"/>
    </source>
</evidence>
<name>A0A6M3LKT0_9ZZZZ</name>
<protein>
    <submittedName>
        <fullName evidence="1">Uncharacterized protein</fullName>
    </submittedName>
</protein>
<sequence>MFIPFMGGGASILALAKTTGVADIELDPRSSDFGKMRVGDTRLDVWAGFAQYARFLSQLVSSERKVVTTGQTQELNRKDILYQFMESKTSPIVGLILDLLAGRTYVGEELTVEAETIVRQIKDRLMPLAWQDMMDAIANDQATGGALATAGFLGVGVTSYPPRNSPSPGTLWLLSKMKGNDIRAKLRRSILK</sequence>
<accession>A0A6M3LKT0</accession>
<reference evidence="1" key="1">
    <citation type="submission" date="2020-03" db="EMBL/GenBank/DDBJ databases">
        <title>The deep terrestrial virosphere.</title>
        <authorList>
            <person name="Holmfeldt K."/>
            <person name="Nilsson E."/>
            <person name="Simone D."/>
            <person name="Lopez-Fernandez M."/>
            <person name="Wu X."/>
            <person name="de Brujin I."/>
            <person name="Lundin D."/>
            <person name="Andersson A."/>
            <person name="Bertilsson S."/>
            <person name="Dopson M."/>
        </authorList>
    </citation>
    <scope>NUCLEOTIDE SEQUENCE</scope>
    <source>
        <strain evidence="1">MM415B04067</strain>
    </source>
</reference>
<dbReference type="AlphaFoldDB" id="A0A6M3LKT0"/>
<proteinExistence type="predicted"/>
<dbReference type="EMBL" id="MT143189">
    <property type="protein sequence ID" value="QJA93934.1"/>
    <property type="molecule type" value="Genomic_DNA"/>
</dbReference>